<keyword evidence="2" id="KW-0806">Transcription termination</keyword>
<comment type="similarity">
    <text evidence="1">Belongs to the mTERF family.</text>
</comment>
<comment type="caution">
    <text evidence="4">The sequence shown here is derived from an EMBL/GenBank/DDBJ whole genome shotgun (WGS) entry which is preliminary data.</text>
</comment>
<keyword evidence="2" id="KW-0805">Transcription regulation</keyword>
<name>A0AAP0N5N2_LIQFO</name>
<dbReference type="FunFam" id="1.25.70.10:FF:000017">
    <property type="entry name" value="Transcription termination factor MTEF18, mitochondrial"/>
    <property type="match status" value="1"/>
</dbReference>
<dbReference type="InterPro" id="IPR038538">
    <property type="entry name" value="MTERF_sf"/>
</dbReference>
<organism evidence="4 5">
    <name type="scientific">Liquidambar formosana</name>
    <name type="common">Formosan gum</name>
    <dbReference type="NCBI Taxonomy" id="63359"/>
    <lineage>
        <taxon>Eukaryota</taxon>
        <taxon>Viridiplantae</taxon>
        <taxon>Streptophyta</taxon>
        <taxon>Embryophyta</taxon>
        <taxon>Tracheophyta</taxon>
        <taxon>Spermatophyta</taxon>
        <taxon>Magnoliopsida</taxon>
        <taxon>eudicotyledons</taxon>
        <taxon>Gunneridae</taxon>
        <taxon>Pentapetalae</taxon>
        <taxon>Saxifragales</taxon>
        <taxon>Altingiaceae</taxon>
        <taxon>Liquidambar</taxon>
    </lineage>
</organism>
<keyword evidence="3" id="KW-0809">Transit peptide</keyword>
<dbReference type="PANTHER" id="PTHR13068">
    <property type="entry name" value="CGI-12 PROTEIN-RELATED"/>
    <property type="match status" value="1"/>
</dbReference>
<dbReference type="GO" id="GO:0006353">
    <property type="term" value="P:DNA-templated transcription termination"/>
    <property type="evidence" value="ECO:0007669"/>
    <property type="project" value="UniProtKB-KW"/>
</dbReference>
<dbReference type="EMBL" id="JBBPBK010000220">
    <property type="protein sequence ID" value="KAK9266137.1"/>
    <property type="molecule type" value="Genomic_DNA"/>
</dbReference>
<dbReference type="SMART" id="SM00733">
    <property type="entry name" value="Mterf"/>
    <property type="match status" value="5"/>
</dbReference>
<reference evidence="4 5" key="1">
    <citation type="journal article" date="2024" name="Plant J.">
        <title>Genome sequences and population genomics reveal climatic adaptation and genomic divergence between two closely related sweetgum species.</title>
        <authorList>
            <person name="Xu W.Q."/>
            <person name="Ren C.Q."/>
            <person name="Zhang X.Y."/>
            <person name="Comes H.P."/>
            <person name="Liu X.H."/>
            <person name="Li Y.G."/>
            <person name="Kettle C.J."/>
            <person name="Jalonen R."/>
            <person name="Gaisberger H."/>
            <person name="Ma Y.Z."/>
            <person name="Qiu Y.X."/>
        </authorList>
    </citation>
    <scope>NUCLEOTIDE SEQUENCE [LARGE SCALE GENOMIC DNA]</scope>
    <source>
        <strain evidence="4">Hangzhou</strain>
    </source>
</reference>
<gene>
    <name evidence="4" type="ORF">L1049_001621</name>
</gene>
<dbReference type="PANTHER" id="PTHR13068:SF113">
    <property type="entry name" value="TRANSCRIPTION TERMINATION FACTOR MTEF18, MITOCHONDRIAL"/>
    <property type="match status" value="1"/>
</dbReference>
<keyword evidence="2" id="KW-0804">Transcription</keyword>
<dbReference type="InterPro" id="IPR003690">
    <property type="entry name" value="MTERF"/>
</dbReference>
<proteinExistence type="inferred from homology"/>
<sequence>MRFLSTTSSLYTSLSRHFSSLTELPKNLSIFPSKYRSQAIKKAQKVLTDYLHTTRSLPYTYAEHIGKNSLFSLSEIVVKVGDVSQSTFSNSFQRFLRYHPINEFEFFFESIGIDYSELHGLLPANKFFFYEDGTVLNAACALSGFGFPWNKLGRLYKEDPSIFSKHPKELTDRLCEYKSYGFDNVTLIGICLSFPYVLSGECKLGGEIDALFDDLKKLCIDFDLIRCVEGNVDTWYEVCRKILVFYDMGCEKGMVGELMGRSKHIFVEYSEEILVQKMEFFCRLNVKKEEVGLLILRSPEILSFDLETPMISVLDFLKHFGFSMKKLKSIAQEYPHVMGRNKMANLPHVMRALDLHEWFFNELKGGNHHLLGDYVFSGADGALDRDFKDGLDRIHSSRTPLHTISKLNFMHGIGFGESNLTMKTLVHLHGTSNELQQRFDCLLRIGVDFSKLCRIITLSPKILNQNPRIIERKVKFLCQDMGSSLEYLNVFPAFLNFDLENRIKPRYRFHMWLSEKGWCTKNYSLASMIATSEKNFVGRIYGIHPAAPKQWFECFSYKKSSNGC</sequence>
<keyword evidence="5" id="KW-1185">Reference proteome</keyword>
<dbReference type="GO" id="GO:0003676">
    <property type="term" value="F:nucleic acid binding"/>
    <property type="evidence" value="ECO:0007669"/>
    <property type="project" value="InterPro"/>
</dbReference>
<dbReference type="Gene3D" id="1.25.70.10">
    <property type="entry name" value="Transcription termination factor 3, mitochondrial"/>
    <property type="match status" value="3"/>
</dbReference>
<protein>
    <submittedName>
        <fullName evidence="4">Uncharacterized protein</fullName>
    </submittedName>
</protein>
<dbReference type="Pfam" id="PF02536">
    <property type="entry name" value="mTERF"/>
    <property type="match status" value="2"/>
</dbReference>
<evidence type="ECO:0000256" key="1">
    <source>
        <dbReference type="ARBA" id="ARBA00007692"/>
    </source>
</evidence>
<dbReference type="Proteomes" id="UP001415857">
    <property type="component" value="Unassembled WGS sequence"/>
</dbReference>
<accession>A0AAP0N5N2</accession>
<evidence type="ECO:0000313" key="4">
    <source>
        <dbReference type="EMBL" id="KAK9266137.1"/>
    </source>
</evidence>
<evidence type="ECO:0000313" key="5">
    <source>
        <dbReference type="Proteomes" id="UP001415857"/>
    </source>
</evidence>
<evidence type="ECO:0000256" key="3">
    <source>
        <dbReference type="ARBA" id="ARBA00022946"/>
    </source>
</evidence>
<evidence type="ECO:0000256" key="2">
    <source>
        <dbReference type="ARBA" id="ARBA00022472"/>
    </source>
</evidence>
<dbReference type="AlphaFoldDB" id="A0AAP0N5N2"/>